<gene>
    <name evidence="2" type="ORF">BC008_35680</name>
</gene>
<dbReference type="CDD" id="cd06260">
    <property type="entry name" value="DUF820-like"/>
    <property type="match status" value="1"/>
</dbReference>
<proteinExistence type="predicted"/>
<dbReference type="OrthoDB" id="459822at2"/>
<dbReference type="Proteomes" id="UP000053372">
    <property type="component" value="Unassembled WGS sequence"/>
</dbReference>
<dbReference type="Gene3D" id="3.90.1570.10">
    <property type="entry name" value="tt1808, chain A"/>
    <property type="match status" value="1"/>
</dbReference>
<evidence type="ECO:0000313" key="3">
    <source>
        <dbReference type="Proteomes" id="UP000053372"/>
    </source>
</evidence>
<dbReference type="SUPFAM" id="SSF52980">
    <property type="entry name" value="Restriction endonuclease-like"/>
    <property type="match status" value="1"/>
</dbReference>
<comment type="caution">
    <text evidence="2">The sequence shown here is derived from an EMBL/GenBank/DDBJ whole genome shotgun (WGS) entry which is preliminary data.</text>
</comment>
<dbReference type="EMBL" id="LMTZ01000024">
    <property type="protein sequence ID" value="KST69463.1"/>
    <property type="molecule type" value="Genomic_DNA"/>
</dbReference>
<dbReference type="PANTHER" id="PTHR35400">
    <property type="entry name" value="SLR1083 PROTEIN"/>
    <property type="match status" value="1"/>
</dbReference>
<accession>A0A0V7ZYE2</accession>
<dbReference type="Pfam" id="PF05685">
    <property type="entry name" value="Uma2"/>
    <property type="match status" value="1"/>
</dbReference>
<dbReference type="RefSeq" id="WP_027841433.1">
    <property type="nucleotide sequence ID" value="NZ_LMTZ01000024.1"/>
</dbReference>
<name>A0A0V7ZYE2_9CYAN</name>
<reference evidence="2 3" key="1">
    <citation type="journal article" date="2015" name="Genome Announc.">
        <title>Draft Genome of the Euendolithic (true boring) Cyanobacterium Mastigocoleus testarum strain BC008.</title>
        <authorList>
            <person name="Guida B.S."/>
            <person name="Garcia-Pichel F."/>
        </authorList>
    </citation>
    <scope>NUCLEOTIDE SEQUENCE [LARGE SCALE GENOMIC DNA]</scope>
    <source>
        <strain evidence="2 3">BC008</strain>
    </source>
</reference>
<dbReference type="InterPro" id="IPR012296">
    <property type="entry name" value="Nuclease_put_TT1808"/>
</dbReference>
<evidence type="ECO:0000313" key="2">
    <source>
        <dbReference type="EMBL" id="KST69463.1"/>
    </source>
</evidence>
<organism evidence="2 3">
    <name type="scientific">Mastigocoleus testarum BC008</name>
    <dbReference type="NCBI Taxonomy" id="371196"/>
    <lineage>
        <taxon>Bacteria</taxon>
        <taxon>Bacillati</taxon>
        <taxon>Cyanobacteriota</taxon>
        <taxon>Cyanophyceae</taxon>
        <taxon>Nostocales</taxon>
        <taxon>Hapalosiphonaceae</taxon>
        <taxon>Mastigocoleus</taxon>
    </lineage>
</organism>
<dbReference type="AlphaFoldDB" id="A0A0V7ZYE2"/>
<evidence type="ECO:0000259" key="1">
    <source>
        <dbReference type="Pfam" id="PF05685"/>
    </source>
</evidence>
<keyword evidence="3" id="KW-1185">Reference proteome</keyword>
<protein>
    <recommendedName>
        <fullName evidence="1">Putative restriction endonuclease domain-containing protein</fullName>
    </recommendedName>
</protein>
<dbReference type="InterPro" id="IPR008538">
    <property type="entry name" value="Uma2"/>
</dbReference>
<sequence length="224" mass="25528">MVSSSSTQNKLTQNKLVTDIWVKATWEEFIEFADDKNEKFDEKAKFYYHDGYMRSEMSPIGPLHARHNSIISSIIKLFATLKNIRIVELNNASFRSSGRSELQPDLSYYIGLEFKLPPRSNKPINLNEFPSPTLVVEIGATSINDDLGMKRLLYEQSGSQEYWVVDANVDRVIAFSIADGRSGQIDESEVLKGLKIELVEEALKKSQTEEDGEINRWLLDIFGK</sequence>
<feature type="domain" description="Putative restriction endonuclease" evidence="1">
    <location>
        <begin position="26"/>
        <end position="203"/>
    </location>
</feature>
<dbReference type="InterPro" id="IPR011335">
    <property type="entry name" value="Restrct_endonuc-II-like"/>
</dbReference>
<dbReference type="PANTHER" id="PTHR35400:SF1">
    <property type="entry name" value="SLR1083 PROTEIN"/>
    <property type="match status" value="1"/>
</dbReference>